<evidence type="ECO:0000256" key="17">
    <source>
        <dbReference type="SAM" id="SignalP"/>
    </source>
</evidence>
<dbReference type="InterPro" id="IPR051410">
    <property type="entry name" value="Ferric/Cupric_Reductase"/>
</dbReference>
<feature type="signal peptide" evidence="17">
    <location>
        <begin position="1"/>
        <end position="20"/>
    </location>
</feature>
<keyword evidence="8" id="KW-0274">FAD</keyword>
<dbReference type="PROSITE" id="PS51767">
    <property type="entry name" value="PEPTIDASE_A1"/>
    <property type="match status" value="1"/>
</dbReference>
<dbReference type="OrthoDB" id="4494341at2759"/>
<feature type="transmembrane region" description="Helical" evidence="16">
    <location>
        <begin position="121"/>
        <end position="143"/>
    </location>
</feature>
<proteinExistence type="inferred from homology"/>
<comment type="caution">
    <text evidence="19">The sequence shown here is derived from an EMBL/GenBank/DDBJ whole genome shotgun (WGS) entry which is preliminary data.</text>
</comment>
<dbReference type="PANTHER" id="PTHR32361">
    <property type="entry name" value="FERRIC/CUPRIC REDUCTASE TRANSMEMBRANE COMPONENT"/>
    <property type="match status" value="1"/>
</dbReference>
<feature type="compositionally biased region" description="Low complexity" evidence="15">
    <location>
        <begin position="612"/>
        <end position="624"/>
    </location>
</feature>
<dbReference type="SUPFAM" id="SSF63380">
    <property type="entry name" value="Riboflavin synthase domain-like"/>
    <property type="match status" value="1"/>
</dbReference>
<protein>
    <recommendedName>
        <fullName evidence="3">ferric-chelate reductase (NADPH)</fullName>
        <ecNumber evidence="3">1.16.1.9</ecNumber>
    </recommendedName>
</protein>
<dbReference type="InterPro" id="IPR021109">
    <property type="entry name" value="Peptidase_aspartic_dom_sf"/>
</dbReference>
<evidence type="ECO:0000256" key="7">
    <source>
        <dbReference type="ARBA" id="ARBA00022692"/>
    </source>
</evidence>
<keyword evidence="7 16" id="KW-0812">Transmembrane</keyword>
<dbReference type="GO" id="GO:0005886">
    <property type="term" value="C:plasma membrane"/>
    <property type="evidence" value="ECO:0007669"/>
    <property type="project" value="UniProtKB-SubCell"/>
</dbReference>
<reference evidence="19 20" key="1">
    <citation type="submission" date="2018-06" db="EMBL/GenBank/DDBJ databases">
        <title>Whole genome sequencing of Candida tropicalis (genome annotated by CSBL at Korea University).</title>
        <authorList>
            <person name="Ahn J."/>
        </authorList>
    </citation>
    <scope>NUCLEOTIDE SEQUENCE [LARGE SCALE GENOMIC DNA]</scope>
    <source>
        <strain evidence="19 20">ATCC 20962</strain>
    </source>
</reference>
<dbReference type="Gene3D" id="2.40.70.10">
    <property type="entry name" value="Acid Proteases"/>
    <property type="match status" value="2"/>
</dbReference>
<evidence type="ECO:0000256" key="3">
    <source>
        <dbReference type="ARBA" id="ARBA00012668"/>
    </source>
</evidence>
<evidence type="ECO:0000256" key="8">
    <source>
        <dbReference type="ARBA" id="ARBA00022827"/>
    </source>
</evidence>
<evidence type="ECO:0000256" key="1">
    <source>
        <dbReference type="ARBA" id="ARBA00004651"/>
    </source>
</evidence>
<evidence type="ECO:0000313" key="20">
    <source>
        <dbReference type="Proteomes" id="UP000253472"/>
    </source>
</evidence>
<feature type="transmembrane region" description="Helical" evidence="16">
    <location>
        <begin position="171"/>
        <end position="198"/>
    </location>
</feature>
<dbReference type="CDD" id="cd06186">
    <property type="entry name" value="NOX_Duox_like_FAD_NADP"/>
    <property type="match status" value="1"/>
</dbReference>
<keyword evidence="5" id="KW-1003">Cell membrane</keyword>
<dbReference type="GO" id="GO:0015677">
    <property type="term" value="P:copper ion import"/>
    <property type="evidence" value="ECO:0007669"/>
    <property type="project" value="TreeGrafter"/>
</dbReference>
<dbReference type="InterPro" id="IPR033121">
    <property type="entry name" value="PEPTIDASE_A1"/>
</dbReference>
<evidence type="ECO:0000256" key="6">
    <source>
        <dbReference type="ARBA" id="ARBA00022630"/>
    </source>
</evidence>
<dbReference type="SUPFAM" id="SSF50630">
    <property type="entry name" value="Acid proteases"/>
    <property type="match status" value="1"/>
</dbReference>
<accession>A0A367Y061</accession>
<feature type="transmembrane region" description="Helical" evidence="16">
    <location>
        <begin position="304"/>
        <end position="331"/>
    </location>
</feature>
<evidence type="ECO:0000256" key="15">
    <source>
        <dbReference type="SAM" id="MobiDB-lite"/>
    </source>
</evidence>
<dbReference type="GO" id="GO:0006508">
    <property type="term" value="P:proteolysis"/>
    <property type="evidence" value="ECO:0007669"/>
    <property type="project" value="InterPro"/>
</dbReference>
<evidence type="ECO:0000313" key="19">
    <source>
        <dbReference type="EMBL" id="RCK59238.1"/>
    </source>
</evidence>
<evidence type="ECO:0000256" key="2">
    <source>
        <dbReference type="ARBA" id="ARBA00007447"/>
    </source>
</evidence>
<dbReference type="InterPro" id="IPR013112">
    <property type="entry name" value="FAD-bd_8"/>
</dbReference>
<sequence>MVASRSIFFLVLTSIASVTALGDFHIYHNDEFAVEACTGYLGKLVTYFNSTTDKVGFCNVKNQPALGTMAECIEMMPHKDARKNDYLFNKKKVFNKPILLKPKLVHAAWDSVATRWYNYNYAHWFGIALCCYWYFVVFFVKSLKGGVVNAYRRYFTLPAMFKKTHAHHKTVLRYFVFVLPTRMEAILVVGWVIMALIMNLTNYVHVKPNYIWPQKSNEFGRKVADRTGLMSLWLFPPAVLFAGRNNFLQWVSGWPFARFVYIHKWMNRVNFILGIAHGVGMTYNGLGIGKYYTRNAKPYVRWGYVALVGMGVITFQSFQMFLIASVAIWGFDRAVRLARLFVFGLRTANVQLMLTNHQGFCAKTNVVDAIPRPTCFWQSHPFTVVDSVVESKTITFYIKVKGGMTHGLYQYCPSNQVSVEGPYGTRIAADRFENELFIAGGNGIPGIYYEATICQTIGDKRNIKLDGLFVTTDLNIKTTIYVTNRIPEQEQEKKSDNEENSDYIEDLKKNFYSIVAEEIRQTPGPLAIASVLTAMVDNLDASLAKRYDFQSAALANTQNFYTTNLTIGSRRQNITVVVDTGAHELWVMGSDVQCRTISQFHTNGLPNSLMFSPTTTQTSTVPHTDLQQHESKTHHGGYPDGSAASGKLDRDDIRFGNDTLIEQLKFVTVHETSAKMSVLGIGIADSSSKSLPVQVRRQGYIKKTVYSIYVNGSDAENGSILFGAIDHAKYEGTLATAPLTRDKQLAINVTYLGTNYSTLFDTGSTYSVVPDDWITELANRVNGTFDDDQASTRLTVGLGIPIEDLLREYDNRCYLGLLSNNTMGIEPVFGFNILRHMYLVYDLDEKSISVAPAIYTDDSRIQEFRHRSETVADLDPSTTTTSTGDANGSLHGPSTWVYALVAFFFYLF</sequence>
<comment type="subcellular location">
    <subcellularLocation>
        <location evidence="1">Cell membrane</location>
        <topology evidence="1">Multi-pass membrane protein</topology>
    </subcellularLocation>
</comment>
<gene>
    <name evidence="19" type="primary">SAP10_3</name>
    <name evidence="19" type="ORF">Cantr_07318</name>
</gene>
<evidence type="ECO:0000259" key="18">
    <source>
        <dbReference type="PROSITE" id="PS51767"/>
    </source>
</evidence>
<dbReference type="Pfam" id="PF01794">
    <property type="entry name" value="Ferric_reduct"/>
    <property type="match status" value="1"/>
</dbReference>
<dbReference type="PRINTS" id="PR00792">
    <property type="entry name" value="PEPSIN"/>
</dbReference>
<evidence type="ECO:0000256" key="11">
    <source>
        <dbReference type="ARBA" id="ARBA00023136"/>
    </source>
</evidence>
<feature type="domain" description="Peptidase A1" evidence="18">
    <location>
        <begin position="561"/>
        <end position="908"/>
    </location>
</feature>
<dbReference type="GO" id="GO:0006826">
    <property type="term" value="P:iron ion transport"/>
    <property type="evidence" value="ECO:0007669"/>
    <property type="project" value="TreeGrafter"/>
</dbReference>
<keyword evidence="6" id="KW-0285">Flavoprotein</keyword>
<dbReference type="GO" id="GO:0052851">
    <property type="term" value="F:ferric-chelate reductase (NADPH) activity"/>
    <property type="evidence" value="ECO:0007669"/>
    <property type="project" value="UniProtKB-EC"/>
</dbReference>
<dbReference type="Pfam" id="PF08022">
    <property type="entry name" value="FAD_binding_8"/>
    <property type="match status" value="1"/>
</dbReference>
<evidence type="ECO:0000256" key="13">
    <source>
        <dbReference type="ARBA" id="ARBA00048483"/>
    </source>
</evidence>
<evidence type="ECO:0000256" key="16">
    <source>
        <dbReference type="SAM" id="Phobius"/>
    </source>
</evidence>
<keyword evidence="10" id="KW-0406">Ion transport</keyword>
<dbReference type="EMBL" id="QLNQ01000027">
    <property type="protein sequence ID" value="RCK59238.1"/>
    <property type="molecule type" value="Genomic_DNA"/>
</dbReference>
<dbReference type="AlphaFoldDB" id="A0A367Y061"/>
<keyword evidence="17" id="KW-0732">Signal</keyword>
<evidence type="ECO:0000256" key="10">
    <source>
        <dbReference type="ARBA" id="ARBA00023065"/>
    </source>
</evidence>
<dbReference type="PANTHER" id="PTHR32361:SF9">
    <property type="entry name" value="FERRIC REDUCTASE TRANSMEMBRANE COMPONENT 3-RELATED"/>
    <property type="match status" value="1"/>
</dbReference>
<keyword evidence="11 16" id="KW-0472">Membrane</keyword>
<dbReference type="STRING" id="5486.A0A367Y061"/>
<comment type="catalytic activity">
    <reaction evidence="13">
        <text>2 a Fe(II)-siderophore + NADP(+) + H(+) = 2 a Fe(III)-siderophore + NADPH</text>
        <dbReference type="Rhea" id="RHEA:28795"/>
        <dbReference type="Rhea" id="RHEA-COMP:11342"/>
        <dbReference type="Rhea" id="RHEA-COMP:11344"/>
        <dbReference type="ChEBI" id="CHEBI:15378"/>
        <dbReference type="ChEBI" id="CHEBI:29033"/>
        <dbReference type="ChEBI" id="CHEBI:29034"/>
        <dbReference type="ChEBI" id="CHEBI:57783"/>
        <dbReference type="ChEBI" id="CHEBI:58349"/>
        <dbReference type="EC" id="1.16.1.9"/>
    </reaction>
</comment>
<dbReference type="GO" id="GO:0006879">
    <property type="term" value="P:intracellular iron ion homeostasis"/>
    <property type="evidence" value="ECO:0007669"/>
    <property type="project" value="TreeGrafter"/>
</dbReference>
<feature type="transmembrane region" description="Helical" evidence="16">
    <location>
        <begin position="271"/>
        <end position="292"/>
    </location>
</feature>
<keyword evidence="4" id="KW-0813">Transport</keyword>
<keyword evidence="9 16" id="KW-1133">Transmembrane helix</keyword>
<comment type="similarity">
    <text evidence="2">Belongs to the peptidase A1 family.</text>
</comment>
<dbReference type="Pfam" id="PF00026">
    <property type="entry name" value="Asp"/>
    <property type="match status" value="1"/>
</dbReference>
<evidence type="ECO:0000256" key="4">
    <source>
        <dbReference type="ARBA" id="ARBA00022448"/>
    </source>
</evidence>
<organism evidence="19 20">
    <name type="scientific">Candida viswanathii</name>
    <dbReference type="NCBI Taxonomy" id="5486"/>
    <lineage>
        <taxon>Eukaryota</taxon>
        <taxon>Fungi</taxon>
        <taxon>Dikarya</taxon>
        <taxon>Ascomycota</taxon>
        <taxon>Saccharomycotina</taxon>
        <taxon>Pichiomycetes</taxon>
        <taxon>Debaryomycetaceae</taxon>
        <taxon>Candida/Lodderomyces clade</taxon>
        <taxon>Candida</taxon>
    </lineage>
</organism>
<evidence type="ECO:0000256" key="5">
    <source>
        <dbReference type="ARBA" id="ARBA00022475"/>
    </source>
</evidence>
<keyword evidence="20" id="KW-1185">Reference proteome</keyword>
<dbReference type="InterPro" id="IPR001461">
    <property type="entry name" value="Aspartic_peptidase_A1"/>
</dbReference>
<evidence type="ECO:0000256" key="9">
    <source>
        <dbReference type="ARBA" id="ARBA00022989"/>
    </source>
</evidence>
<dbReference type="InterPro" id="IPR017938">
    <property type="entry name" value="Riboflavin_synthase-like_b-brl"/>
</dbReference>
<feature type="active site" evidence="14">
    <location>
        <position position="761"/>
    </location>
</feature>
<keyword evidence="12" id="KW-1015">Disulfide bond</keyword>
<feature type="region of interest" description="Disordered" evidence="15">
    <location>
        <begin position="612"/>
        <end position="649"/>
    </location>
</feature>
<feature type="active site" evidence="14">
    <location>
        <position position="579"/>
    </location>
</feature>
<dbReference type="Proteomes" id="UP000253472">
    <property type="component" value="Unassembled WGS sequence"/>
</dbReference>
<name>A0A367Y061_9ASCO</name>
<dbReference type="EC" id="1.16.1.9" evidence="3"/>
<evidence type="ECO:0000256" key="14">
    <source>
        <dbReference type="PIRSR" id="PIRSR601461-1"/>
    </source>
</evidence>
<dbReference type="InterPro" id="IPR013130">
    <property type="entry name" value="Fe3_Rdtase_TM_dom"/>
</dbReference>
<feature type="chain" id="PRO_5017058813" description="ferric-chelate reductase (NADPH)" evidence="17">
    <location>
        <begin position="21"/>
        <end position="908"/>
    </location>
</feature>
<evidence type="ECO:0000256" key="12">
    <source>
        <dbReference type="ARBA" id="ARBA00023157"/>
    </source>
</evidence>
<dbReference type="GO" id="GO:0004190">
    <property type="term" value="F:aspartic-type endopeptidase activity"/>
    <property type="evidence" value="ECO:0007669"/>
    <property type="project" value="InterPro"/>
</dbReference>